<dbReference type="Pfam" id="PF13302">
    <property type="entry name" value="Acetyltransf_3"/>
    <property type="match status" value="1"/>
</dbReference>
<organism evidence="2 3">
    <name type="scientific">Iamia majanohamensis</name>
    <dbReference type="NCBI Taxonomy" id="467976"/>
    <lineage>
        <taxon>Bacteria</taxon>
        <taxon>Bacillati</taxon>
        <taxon>Actinomycetota</taxon>
        <taxon>Acidimicrobiia</taxon>
        <taxon>Acidimicrobiales</taxon>
        <taxon>Iamiaceae</taxon>
        <taxon>Iamia</taxon>
    </lineage>
</organism>
<evidence type="ECO:0000313" key="2">
    <source>
        <dbReference type="EMBL" id="WCO67499.1"/>
    </source>
</evidence>
<dbReference type="AlphaFoldDB" id="A0AAE9YAN1"/>
<name>A0AAE9YAN1_9ACTN</name>
<gene>
    <name evidence="2" type="ORF">PO878_02040</name>
</gene>
<dbReference type="KEGG" id="ima:PO878_02040"/>
<dbReference type="SUPFAM" id="SSF55729">
    <property type="entry name" value="Acyl-CoA N-acyltransferases (Nat)"/>
    <property type="match status" value="1"/>
</dbReference>
<dbReference type="InterPro" id="IPR016181">
    <property type="entry name" value="Acyl_CoA_acyltransferase"/>
</dbReference>
<dbReference type="PROSITE" id="PS51186">
    <property type="entry name" value="GNAT"/>
    <property type="match status" value="1"/>
</dbReference>
<dbReference type="Proteomes" id="UP001216390">
    <property type="component" value="Chromosome"/>
</dbReference>
<dbReference type="RefSeq" id="WP_272737020.1">
    <property type="nucleotide sequence ID" value="NZ_CP116942.1"/>
</dbReference>
<dbReference type="InterPro" id="IPR000182">
    <property type="entry name" value="GNAT_dom"/>
</dbReference>
<feature type="domain" description="N-acetyltransferase" evidence="1">
    <location>
        <begin position="27"/>
        <end position="184"/>
    </location>
</feature>
<evidence type="ECO:0000313" key="3">
    <source>
        <dbReference type="Proteomes" id="UP001216390"/>
    </source>
</evidence>
<dbReference type="GO" id="GO:1990189">
    <property type="term" value="F:protein N-terminal-serine acetyltransferase activity"/>
    <property type="evidence" value="ECO:0007669"/>
    <property type="project" value="TreeGrafter"/>
</dbReference>
<dbReference type="GO" id="GO:0008999">
    <property type="term" value="F:protein-N-terminal-alanine acetyltransferase activity"/>
    <property type="evidence" value="ECO:0007669"/>
    <property type="project" value="TreeGrafter"/>
</dbReference>
<dbReference type="GO" id="GO:0005737">
    <property type="term" value="C:cytoplasm"/>
    <property type="evidence" value="ECO:0007669"/>
    <property type="project" value="TreeGrafter"/>
</dbReference>
<keyword evidence="3" id="KW-1185">Reference proteome</keyword>
<dbReference type="PANTHER" id="PTHR43441:SF3">
    <property type="entry name" value="ACETYLTRANSFERASE"/>
    <property type="match status" value="1"/>
</dbReference>
<dbReference type="Gene3D" id="3.40.630.30">
    <property type="match status" value="1"/>
</dbReference>
<dbReference type="EMBL" id="CP116942">
    <property type="protein sequence ID" value="WCO67499.1"/>
    <property type="molecule type" value="Genomic_DNA"/>
</dbReference>
<dbReference type="InterPro" id="IPR051908">
    <property type="entry name" value="Ribosomal_N-acetyltransferase"/>
</dbReference>
<dbReference type="PANTHER" id="PTHR43441">
    <property type="entry name" value="RIBOSOMAL-PROTEIN-SERINE ACETYLTRANSFERASE"/>
    <property type="match status" value="1"/>
</dbReference>
<protein>
    <submittedName>
        <fullName evidence="2">GNAT family N-acetyltransferase</fullName>
    </submittedName>
</protein>
<accession>A0AAE9YAN1</accession>
<proteinExistence type="predicted"/>
<sequence>MATADRPPEQIDLGGVVLRRPRLADAEGLLAATTADLDHLGPWMAWATPERNTLEERRAFVQEDLDRPEGDRGATYLVVDPTDGTVLGSTGLHDRVGPDGLEVGYWLASQVTGRGIMTRAVAALAEVALARTGVARVEVRCDEANHRSAAIPRRLGFTLARTMDAEVTAPAETGRQQIWVLTADAP</sequence>
<reference evidence="2" key="1">
    <citation type="submission" date="2023-01" db="EMBL/GenBank/DDBJ databases">
        <title>The diversity of Class Acidimicrobiia in South China Sea sediment environments and the proposal of Iamia marina sp. nov., a novel species of the genus Iamia.</title>
        <authorList>
            <person name="He Y."/>
            <person name="Tian X."/>
        </authorList>
    </citation>
    <scope>NUCLEOTIDE SEQUENCE</scope>
    <source>
        <strain evidence="2">DSM 19957</strain>
    </source>
</reference>
<evidence type="ECO:0000259" key="1">
    <source>
        <dbReference type="PROSITE" id="PS51186"/>
    </source>
</evidence>